<comment type="caution">
    <text evidence="1">The sequence shown here is derived from an EMBL/GenBank/DDBJ whole genome shotgun (WGS) entry which is preliminary data.</text>
</comment>
<keyword evidence="2" id="KW-1185">Reference proteome</keyword>
<sequence length="82" mass="8624">MPVDLPPEVIEEAVAAIGFTERAVLAGAAVTASFEIRSAAPIIASYVRVQTLKEVRAVVEPFQVGTEVSDAIDRLAKEGNDG</sequence>
<dbReference type="RefSeq" id="WP_344754324.1">
    <property type="nucleotide sequence ID" value="NZ_BAABBW010000003.1"/>
</dbReference>
<organism evidence="1 2">
    <name type="scientific">Gryllotalpicola koreensis</name>
    <dbReference type="NCBI Taxonomy" id="993086"/>
    <lineage>
        <taxon>Bacteria</taxon>
        <taxon>Bacillati</taxon>
        <taxon>Actinomycetota</taxon>
        <taxon>Actinomycetes</taxon>
        <taxon>Micrococcales</taxon>
        <taxon>Microbacteriaceae</taxon>
        <taxon>Gryllotalpicola</taxon>
    </lineage>
</organism>
<dbReference type="Proteomes" id="UP001501079">
    <property type="component" value="Unassembled WGS sequence"/>
</dbReference>
<evidence type="ECO:0000313" key="2">
    <source>
        <dbReference type="Proteomes" id="UP001501079"/>
    </source>
</evidence>
<reference evidence="2" key="1">
    <citation type="journal article" date="2019" name="Int. J. Syst. Evol. Microbiol.">
        <title>The Global Catalogue of Microorganisms (GCM) 10K type strain sequencing project: providing services to taxonomists for standard genome sequencing and annotation.</title>
        <authorList>
            <consortium name="The Broad Institute Genomics Platform"/>
            <consortium name="The Broad Institute Genome Sequencing Center for Infectious Disease"/>
            <person name="Wu L."/>
            <person name="Ma J."/>
        </authorList>
    </citation>
    <scope>NUCLEOTIDE SEQUENCE [LARGE SCALE GENOMIC DNA]</scope>
    <source>
        <strain evidence="2">JCM 17591</strain>
    </source>
</reference>
<dbReference type="EMBL" id="BAABBW010000003">
    <property type="protein sequence ID" value="GAA4175884.1"/>
    <property type="molecule type" value="Genomic_DNA"/>
</dbReference>
<evidence type="ECO:0000313" key="1">
    <source>
        <dbReference type="EMBL" id="GAA4175884.1"/>
    </source>
</evidence>
<name>A0ABP8A1Y8_9MICO</name>
<accession>A0ABP8A1Y8</accession>
<protein>
    <submittedName>
        <fullName evidence="1">Uncharacterized protein</fullName>
    </submittedName>
</protein>
<proteinExistence type="predicted"/>
<gene>
    <name evidence="1" type="ORF">GCM10022287_22160</name>
</gene>